<name>A0A2P5C6K7_PARAD</name>
<feature type="compositionally biased region" description="Acidic residues" evidence="1">
    <location>
        <begin position="40"/>
        <end position="54"/>
    </location>
</feature>
<sequence>MRHMMRTELEHIHERLDRVEEGSQQRQQPKRDRLHRREVEEVDEAEGEGVEEEFDRMLVDSHRQYGRDRK</sequence>
<feature type="region of interest" description="Disordered" evidence="1">
    <location>
        <begin position="1"/>
        <end position="70"/>
    </location>
</feature>
<accession>A0A2P5C6K7</accession>
<gene>
    <name evidence="2" type="ORF">PanWU01x14_180270</name>
</gene>
<protein>
    <submittedName>
        <fullName evidence="2">Uncharacterized protein</fullName>
    </submittedName>
</protein>
<feature type="non-terminal residue" evidence="2">
    <location>
        <position position="70"/>
    </location>
</feature>
<comment type="caution">
    <text evidence="2">The sequence shown here is derived from an EMBL/GenBank/DDBJ whole genome shotgun (WGS) entry which is preliminary data.</text>
</comment>
<feature type="compositionally biased region" description="Basic and acidic residues" evidence="1">
    <location>
        <begin position="55"/>
        <end position="70"/>
    </location>
</feature>
<organism evidence="2 3">
    <name type="scientific">Parasponia andersonii</name>
    <name type="common">Sponia andersonii</name>
    <dbReference type="NCBI Taxonomy" id="3476"/>
    <lineage>
        <taxon>Eukaryota</taxon>
        <taxon>Viridiplantae</taxon>
        <taxon>Streptophyta</taxon>
        <taxon>Embryophyta</taxon>
        <taxon>Tracheophyta</taxon>
        <taxon>Spermatophyta</taxon>
        <taxon>Magnoliopsida</taxon>
        <taxon>eudicotyledons</taxon>
        <taxon>Gunneridae</taxon>
        <taxon>Pentapetalae</taxon>
        <taxon>rosids</taxon>
        <taxon>fabids</taxon>
        <taxon>Rosales</taxon>
        <taxon>Cannabaceae</taxon>
        <taxon>Parasponia</taxon>
    </lineage>
</organism>
<evidence type="ECO:0000256" key="1">
    <source>
        <dbReference type="SAM" id="MobiDB-lite"/>
    </source>
</evidence>
<dbReference type="Proteomes" id="UP000237105">
    <property type="component" value="Unassembled WGS sequence"/>
</dbReference>
<reference evidence="3" key="1">
    <citation type="submission" date="2016-06" db="EMBL/GenBank/DDBJ databases">
        <title>Parallel loss of symbiosis genes in relatives of nitrogen-fixing non-legume Parasponia.</title>
        <authorList>
            <person name="Van Velzen R."/>
            <person name="Holmer R."/>
            <person name="Bu F."/>
            <person name="Rutten L."/>
            <person name="Van Zeijl A."/>
            <person name="Liu W."/>
            <person name="Santuari L."/>
            <person name="Cao Q."/>
            <person name="Sharma T."/>
            <person name="Shen D."/>
            <person name="Roswanjaya Y."/>
            <person name="Wardhani T."/>
            <person name="Kalhor M.S."/>
            <person name="Jansen J."/>
            <person name="Van den Hoogen J."/>
            <person name="Gungor B."/>
            <person name="Hartog M."/>
            <person name="Hontelez J."/>
            <person name="Verver J."/>
            <person name="Yang W.-C."/>
            <person name="Schijlen E."/>
            <person name="Repin R."/>
            <person name="Schilthuizen M."/>
            <person name="Schranz E."/>
            <person name="Heidstra R."/>
            <person name="Miyata K."/>
            <person name="Fedorova E."/>
            <person name="Kohlen W."/>
            <person name="Bisseling T."/>
            <person name="Smit S."/>
            <person name="Geurts R."/>
        </authorList>
    </citation>
    <scope>NUCLEOTIDE SEQUENCE [LARGE SCALE GENOMIC DNA]</scope>
    <source>
        <strain evidence="3">cv. WU1-14</strain>
    </source>
</reference>
<dbReference type="EMBL" id="JXTB01000169">
    <property type="protein sequence ID" value="PON56614.1"/>
    <property type="molecule type" value="Genomic_DNA"/>
</dbReference>
<dbReference type="AlphaFoldDB" id="A0A2P5C6K7"/>
<keyword evidence="3" id="KW-1185">Reference proteome</keyword>
<feature type="compositionally biased region" description="Basic and acidic residues" evidence="1">
    <location>
        <begin position="1"/>
        <end position="39"/>
    </location>
</feature>
<proteinExistence type="predicted"/>
<evidence type="ECO:0000313" key="2">
    <source>
        <dbReference type="EMBL" id="PON56614.1"/>
    </source>
</evidence>
<evidence type="ECO:0000313" key="3">
    <source>
        <dbReference type="Proteomes" id="UP000237105"/>
    </source>
</evidence>